<feature type="transmembrane region" description="Helical" evidence="6">
    <location>
        <begin position="218"/>
        <end position="239"/>
    </location>
</feature>
<dbReference type="EMBL" id="NBIV01000016">
    <property type="protein sequence ID" value="PXF48117.1"/>
    <property type="molecule type" value="Genomic_DNA"/>
</dbReference>
<evidence type="ECO:0000256" key="3">
    <source>
        <dbReference type="ARBA" id="ARBA00022692"/>
    </source>
</evidence>
<feature type="transmembrane region" description="Helical" evidence="6">
    <location>
        <begin position="111"/>
        <end position="132"/>
    </location>
</feature>
<keyword evidence="9" id="KW-1185">Reference proteome</keyword>
<dbReference type="Proteomes" id="UP000247409">
    <property type="component" value="Unassembled WGS sequence"/>
</dbReference>
<sequence>MTTSEQDVPASAFTRVKSAIRTVLFELELVVFFVTLLLTGYTNLILSQDQTIRPFYPHDATLWYKYSGDTIETSTLFILYYFIVSPFIYYVKLHYARKKKHLTARQQFVIAARWAFGMWNGTMTGILIVELLKSYVGRLRPSFAQACLAQRPPYPDNLLSKVFYTDADCPSLDRHLLHDMRRSFPSGHAALGLGGAVYIQLCLIAVAHEVKDDATATALLVVGWLFTTFGFAVGASRIVDAAHHVGDVAVGSLIGIWASSIQFWHVKGRIRRVERPFDRAEELQLQGGPVKEE</sequence>
<reference evidence="8 9" key="1">
    <citation type="journal article" date="2018" name="Mol. Biol. Evol.">
        <title>Analysis of the draft genome of the red seaweed Gracilariopsis chorda provides insights into genome size evolution in Rhodophyta.</title>
        <authorList>
            <person name="Lee J."/>
            <person name="Yang E.C."/>
            <person name="Graf L."/>
            <person name="Yang J.H."/>
            <person name="Qiu H."/>
            <person name="Zel Zion U."/>
            <person name="Chan C.X."/>
            <person name="Stephens T.G."/>
            <person name="Weber A.P.M."/>
            <person name="Boo G.H."/>
            <person name="Boo S.M."/>
            <person name="Kim K.M."/>
            <person name="Shin Y."/>
            <person name="Jung M."/>
            <person name="Lee S.J."/>
            <person name="Yim H.S."/>
            <person name="Lee J.H."/>
            <person name="Bhattacharya D."/>
            <person name="Yoon H.S."/>
        </authorList>
    </citation>
    <scope>NUCLEOTIDE SEQUENCE [LARGE SCALE GENOMIC DNA]</scope>
    <source>
        <strain evidence="8 9">SKKU-2015</strain>
        <tissue evidence="8">Whole body</tissue>
    </source>
</reference>
<feature type="domain" description="Phosphatidic acid phosphatase type 2/haloperoxidase" evidence="7">
    <location>
        <begin position="114"/>
        <end position="263"/>
    </location>
</feature>
<comment type="subcellular location">
    <subcellularLocation>
        <location evidence="1">Membrane</location>
        <topology evidence="1">Multi-pass membrane protein</topology>
    </subcellularLocation>
</comment>
<dbReference type="AlphaFoldDB" id="A0A2V3J298"/>
<proteinExistence type="inferred from homology"/>
<keyword evidence="4 6" id="KW-1133">Transmembrane helix</keyword>
<evidence type="ECO:0000256" key="5">
    <source>
        <dbReference type="ARBA" id="ARBA00023136"/>
    </source>
</evidence>
<dbReference type="Gene3D" id="1.20.144.10">
    <property type="entry name" value="Phosphatidic acid phosphatase type 2/haloperoxidase"/>
    <property type="match status" value="1"/>
</dbReference>
<evidence type="ECO:0000256" key="6">
    <source>
        <dbReference type="SAM" id="Phobius"/>
    </source>
</evidence>
<dbReference type="STRING" id="448386.A0A2V3J298"/>
<evidence type="ECO:0000256" key="4">
    <source>
        <dbReference type="ARBA" id="ARBA00022989"/>
    </source>
</evidence>
<dbReference type="SUPFAM" id="SSF48317">
    <property type="entry name" value="Acid phosphatase/Vanadium-dependent haloperoxidase"/>
    <property type="match status" value="1"/>
</dbReference>
<keyword evidence="5 6" id="KW-0472">Membrane</keyword>
<dbReference type="InterPro" id="IPR043216">
    <property type="entry name" value="PAP-like"/>
</dbReference>
<feature type="transmembrane region" description="Helical" evidence="6">
    <location>
        <begin position="73"/>
        <end position="91"/>
    </location>
</feature>
<keyword evidence="3 6" id="KW-0812">Transmembrane</keyword>
<feature type="transmembrane region" description="Helical" evidence="6">
    <location>
        <begin position="187"/>
        <end position="206"/>
    </location>
</feature>
<comment type="similarity">
    <text evidence="2">Belongs to the PA-phosphatase related phosphoesterase family.</text>
</comment>
<protein>
    <recommendedName>
        <fullName evidence="7">Phosphatidic acid phosphatase type 2/haloperoxidase domain-containing protein</fullName>
    </recommendedName>
</protein>
<dbReference type="Pfam" id="PF01569">
    <property type="entry name" value="PAP2"/>
    <property type="match status" value="1"/>
</dbReference>
<dbReference type="InterPro" id="IPR000326">
    <property type="entry name" value="PAP2/HPO"/>
</dbReference>
<comment type="caution">
    <text evidence="8">The sequence shown here is derived from an EMBL/GenBank/DDBJ whole genome shotgun (WGS) entry which is preliminary data.</text>
</comment>
<evidence type="ECO:0000259" key="7">
    <source>
        <dbReference type="SMART" id="SM00014"/>
    </source>
</evidence>
<dbReference type="OrthoDB" id="10030083at2759"/>
<name>A0A2V3J298_9FLOR</name>
<dbReference type="GO" id="GO:0006644">
    <property type="term" value="P:phospholipid metabolic process"/>
    <property type="evidence" value="ECO:0007669"/>
    <property type="project" value="InterPro"/>
</dbReference>
<evidence type="ECO:0000256" key="1">
    <source>
        <dbReference type="ARBA" id="ARBA00004141"/>
    </source>
</evidence>
<dbReference type="GO" id="GO:0016020">
    <property type="term" value="C:membrane"/>
    <property type="evidence" value="ECO:0007669"/>
    <property type="project" value="UniProtKB-SubCell"/>
</dbReference>
<feature type="transmembrane region" description="Helical" evidence="6">
    <location>
        <begin position="23"/>
        <end position="46"/>
    </location>
</feature>
<dbReference type="InterPro" id="IPR036938">
    <property type="entry name" value="PAP2/HPO_sf"/>
</dbReference>
<accession>A0A2V3J298</accession>
<gene>
    <name evidence="8" type="ORF">BWQ96_02069</name>
</gene>
<dbReference type="SMART" id="SM00014">
    <property type="entry name" value="acidPPc"/>
    <property type="match status" value="1"/>
</dbReference>
<evidence type="ECO:0000313" key="8">
    <source>
        <dbReference type="EMBL" id="PXF48117.1"/>
    </source>
</evidence>
<evidence type="ECO:0000256" key="2">
    <source>
        <dbReference type="ARBA" id="ARBA00008816"/>
    </source>
</evidence>
<evidence type="ECO:0000313" key="9">
    <source>
        <dbReference type="Proteomes" id="UP000247409"/>
    </source>
</evidence>
<feature type="transmembrane region" description="Helical" evidence="6">
    <location>
        <begin position="245"/>
        <end position="266"/>
    </location>
</feature>
<organism evidence="8 9">
    <name type="scientific">Gracilariopsis chorda</name>
    <dbReference type="NCBI Taxonomy" id="448386"/>
    <lineage>
        <taxon>Eukaryota</taxon>
        <taxon>Rhodophyta</taxon>
        <taxon>Florideophyceae</taxon>
        <taxon>Rhodymeniophycidae</taxon>
        <taxon>Gracilariales</taxon>
        <taxon>Gracilariaceae</taxon>
        <taxon>Gracilariopsis</taxon>
    </lineage>
</organism>
<dbReference type="PANTHER" id="PTHR10165">
    <property type="entry name" value="LIPID PHOSPHATE PHOSPHATASE"/>
    <property type="match status" value="1"/>
</dbReference>